<dbReference type="InterPro" id="IPR013830">
    <property type="entry name" value="SGNH_hydro"/>
</dbReference>
<feature type="signal peptide" evidence="1">
    <location>
        <begin position="1"/>
        <end position="22"/>
    </location>
</feature>
<dbReference type="GO" id="GO:0016788">
    <property type="term" value="F:hydrolase activity, acting on ester bonds"/>
    <property type="evidence" value="ECO:0007669"/>
    <property type="project" value="UniProtKB-ARBA"/>
</dbReference>
<dbReference type="CDD" id="cd01834">
    <property type="entry name" value="SGNH_hydrolase_like_2"/>
    <property type="match status" value="1"/>
</dbReference>
<dbReference type="PANTHER" id="PTHR14209">
    <property type="entry name" value="ISOAMYL ACETATE-HYDROLYZING ESTERASE 1"/>
    <property type="match status" value="1"/>
</dbReference>
<keyword evidence="1" id="KW-0732">Signal</keyword>
<dbReference type="InterPro" id="IPR045136">
    <property type="entry name" value="Iah1-like"/>
</dbReference>
<evidence type="ECO:0000259" key="2">
    <source>
        <dbReference type="Pfam" id="PF13472"/>
    </source>
</evidence>
<dbReference type="AlphaFoldDB" id="A0A7W5DZI7"/>
<dbReference type="RefSeq" id="WP_184305757.1">
    <property type="nucleotide sequence ID" value="NZ_JACHXU010000010.1"/>
</dbReference>
<accession>A0A7W5DZI7</accession>
<dbReference type="Gene3D" id="3.40.50.1110">
    <property type="entry name" value="SGNH hydrolase"/>
    <property type="match status" value="1"/>
</dbReference>
<keyword evidence="4" id="KW-1185">Reference proteome</keyword>
<dbReference type="Proteomes" id="UP000536179">
    <property type="component" value="Unassembled WGS sequence"/>
</dbReference>
<reference evidence="3 4" key="1">
    <citation type="submission" date="2020-08" db="EMBL/GenBank/DDBJ databases">
        <title>Genomic Encyclopedia of Type Strains, Phase III (KMG-III): the genomes of soil and plant-associated and newly described type strains.</title>
        <authorList>
            <person name="Whitman W."/>
        </authorList>
    </citation>
    <scope>NUCLEOTIDE SEQUENCE [LARGE SCALE GENOMIC DNA]</scope>
    <source>
        <strain evidence="3 4">CECT 8075</strain>
    </source>
</reference>
<evidence type="ECO:0000313" key="4">
    <source>
        <dbReference type="Proteomes" id="UP000536179"/>
    </source>
</evidence>
<dbReference type="PANTHER" id="PTHR14209:SF19">
    <property type="entry name" value="ISOAMYL ACETATE-HYDROLYZING ESTERASE 1 HOMOLOG"/>
    <property type="match status" value="1"/>
</dbReference>
<name>A0A7W5DZI7_9BACT</name>
<gene>
    <name evidence="3" type="ORF">FHS27_003242</name>
</gene>
<dbReference type="Pfam" id="PF13472">
    <property type="entry name" value="Lipase_GDSL_2"/>
    <property type="match status" value="1"/>
</dbReference>
<sequence>MKFIIPILAVFGCLIGNGAASADPPIRPGDHVAIVGNTFADQLRIHGYLETLLLQKTSDTPISIRNLGWGGDMLTARDRPTNFPTEETTLRDHQTDVIVACFGMGESFAGERGIEKFKADLEAWIESHRGKKYNEKTEVRLVLVSPIACEDLGHLTPDLDGRNRDLQSYTRAMREVAESADIAFIDLFEPSRYLMDEQQGPNLTTNGIHLNQYGYWAISRTFFNQLFPEHDETPPWQMRMDANAKTGTAIGVELADIVSDETGLQFRVTETTPPHLPPPVDNPLPPQLEFLRDTLAVENLPPGTYALSVDGEHVATASADQWTKGVAIDASPAHAEAESVRAAVNDKNLQFTYSWKALNQVHIVGERRSSPSGRALPGEVIQFSELAKERDANLAKRIRLATRQWRLSRVTQ</sequence>
<dbReference type="InterPro" id="IPR036514">
    <property type="entry name" value="SGNH_hydro_sf"/>
</dbReference>
<organism evidence="3 4">
    <name type="scientific">Aporhodopirellula rubra</name>
    <dbReference type="NCBI Taxonomy" id="980271"/>
    <lineage>
        <taxon>Bacteria</taxon>
        <taxon>Pseudomonadati</taxon>
        <taxon>Planctomycetota</taxon>
        <taxon>Planctomycetia</taxon>
        <taxon>Pirellulales</taxon>
        <taxon>Pirellulaceae</taxon>
        <taxon>Aporhodopirellula</taxon>
    </lineage>
</organism>
<feature type="domain" description="SGNH hydrolase-type esterase" evidence="2">
    <location>
        <begin position="44"/>
        <end position="216"/>
    </location>
</feature>
<dbReference type="SUPFAM" id="SSF52266">
    <property type="entry name" value="SGNH hydrolase"/>
    <property type="match status" value="1"/>
</dbReference>
<dbReference type="EMBL" id="JACHXU010000010">
    <property type="protein sequence ID" value="MBB3207421.1"/>
    <property type="molecule type" value="Genomic_DNA"/>
</dbReference>
<comment type="caution">
    <text evidence="3">The sequence shown here is derived from an EMBL/GenBank/DDBJ whole genome shotgun (WGS) entry which is preliminary data.</text>
</comment>
<feature type="chain" id="PRO_5031055473" description="SGNH hydrolase-type esterase domain-containing protein" evidence="1">
    <location>
        <begin position="23"/>
        <end position="412"/>
    </location>
</feature>
<proteinExistence type="predicted"/>
<evidence type="ECO:0000256" key="1">
    <source>
        <dbReference type="SAM" id="SignalP"/>
    </source>
</evidence>
<protein>
    <recommendedName>
        <fullName evidence="2">SGNH hydrolase-type esterase domain-containing protein</fullName>
    </recommendedName>
</protein>
<evidence type="ECO:0000313" key="3">
    <source>
        <dbReference type="EMBL" id="MBB3207421.1"/>
    </source>
</evidence>